<organism evidence="2">
    <name type="scientific">Volvox carteri f. nagariensis</name>
    <dbReference type="NCBI Taxonomy" id="3068"/>
    <lineage>
        <taxon>Eukaryota</taxon>
        <taxon>Viridiplantae</taxon>
        <taxon>Chlorophyta</taxon>
        <taxon>core chlorophytes</taxon>
        <taxon>Chlorophyceae</taxon>
        <taxon>CS clade</taxon>
        <taxon>Chlamydomonadales</taxon>
        <taxon>Volvocaceae</taxon>
        <taxon>Volvox</taxon>
    </lineage>
</organism>
<name>D8TX05_VOLCA</name>
<dbReference type="GO" id="GO:0003676">
    <property type="term" value="F:nucleic acid binding"/>
    <property type="evidence" value="ECO:0007669"/>
    <property type="project" value="InterPro"/>
</dbReference>
<sequence>MQAAPPAAAGRIYTLILKPSPLTLTYLSARCGRSPGTGGRSSTGGGGSGGGGGVSIWLVDVAALGGRAFQHRSGLDGVTSLKRLLEDPVVIKYLYDVRRDAEALSSEYGVRLRGVVDLQLADVAVRQAEGGLRAGGWVEGLVSALSRGLAARGRASAPPGMAADLAAATATSRRYHEGNNTQVWIWILNFGLDLDLDLIRDLVLGYRGISMSTFKTRDLEIWVLPVPYTSIASFQHHIMHVHTHEFTECRNVFL</sequence>
<dbReference type="RefSeq" id="XP_002950932.1">
    <property type="nucleotide sequence ID" value="XM_002950886.1"/>
</dbReference>
<dbReference type="SUPFAM" id="SSF53098">
    <property type="entry name" value="Ribonuclease H-like"/>
    <property type="match status" value="1"/>
</dbReference>
<protein>
    <recommendedName>
        <fullName evidence="3">3'-5' exonuclease domain-containing protein</fullName>
    </recommendedName>
</protein>
<dbReference type="EMBL" id="GL378342">
    <property type="protein sequence ID" value="EFJ47826.1"/>
    <property type="molecule type" value="Genomic_DNA"/>
</dbReference>
<keyword evidence="2" id="KW-1185">Reference proteome</keyword>
<dbReference type="OrthoDB" id="26838at2759"/>
<dbReference type="InterPro" id="IPR012337">
    <property type="entry name" value="RNaseH-like_sf"/>
</dbReference>
<dbReference type="AlphaFoldDB" id="D8TX05"/>
<dbReference type="InterPro" id="IPR036397">
    <property type="entry name" value="RNaseH_sf"/>
</dbReference>
<dbReference type="KEGG" id="vcn:VOLCADRAFT_91413"/>
<gene>
    <name evidence="1" type="ORF">VOLCADRAFT_91413</name>
</gene>
<reference evidence="1 2" key="1">
    <citation type="journal article" date="2010" name="Science">
        <title>Genomic analysis of organismal complexity in the multicellular green alga Volvox carteri.</title>
        <authorList>
            <person name="Prochnik S.E."/>
            <person name="Umen J."/>
            <person name="Nedelcu A.M."/>
            <person name="Hallmann A."/>
            <person name="Miller S.M."/>
            <person name="Nishii I."/>
            <person name="Ferris P."/>
            <person name="Kuo A."/>
            <person name="Mitros T."/>
            <person name="Fritz-Laylin L.K."/>
            <person name="Hellsten U."/>
            <person name="Chapman J."/>
            <person name="Simakov O."/>
            <person name="Rensing S.A."/>
            <person name="Terry A."/>
            <person name="Pangilinan J."/>
            <person name="Kapitonov V."/>
            <person name="Jurka J."/>
            <person name="Salamov A."/>
            <person name="Shapiro H."/>
            <person name="Schmutz J."/>
            <person name="Grimwood J."/>
            <person name="Lindquist E."/>
            <person name="Lucas S."/>
            <person name="Grigoriev I.V."/>
            <person name="Schmitt R."/>
            <person name="Kirk D."/>
            <person name="Rokhsar D.S."/>
        </authorList>
    </citation>
    <scope>NUCLEOTIDE SEQUENCE [LARGE SCALE GENOMIC DNA]</scope>
    <source>
        <strain evidence="2">f. Nagariensis / Eve</strain>
    </source>
</reference>
<accession>D8TX05</accession>
<dbReference type="PANTHER" id="PTHR43040">
    <property type="entry name" value="RIBONUCLEASE D"/>
    <property type="match status" value="1"/>
</dbReference>
<dbReference type="InParanoid" id="D8TX05"/>
<evidence type="ECO:0000313" key="1">
    <source>
        <dbReference type="EMBL" id="EFJ47826.1"/>
    </source>
</evidence>
<evidence type="ECO:0008006" key="3">
    <source>
        <dbReference type="Google" id="ProtNLM"/>
    </source>
</evidence>
<dbReference type="Proteomes" id="UP000001058">
    <property type="component" value="Unassembled WGS sequence"/>
</dbReference>
<dbReference type="Gene3D" id="3.30.420.10">
    <property type="entry name" value="Ribonuclease H-like superfamily/Ribonuclease H"/>
    <property type="match status" value="1"/>
</dbReference>
<proteinExistence type="predicted"/>
<evidence type="ECO:0000313" key="2">
    <source>
        <dbReference type="Proteomes" id="UP000001058"/>
    </source>
</evidence>
<dbReference type="GeneID" id="9616858"/>
<dbReference type="PANTHER" id="PTHR43040:SF1">
    <property type="entry name" value="RIBONUCLEASE D"/>
    <property type="match status" value="1"/>
</dbReference>